<dbReference type="Gene3D" id="1.10.1410.20">
    <property type="entry name" value="2'-5'-oligoadenylate synthetase 1, domain 2"/>
    <property type="match status" value="1"/>
</dbReference>
<dbReference type="AlphaFoldDB" id="A0A7E6CS01"/>
<dbReference type="InterPro" id="IPR018952">
    <property type="entry name" value="2-5-oligoAdlate_synth_1_dom2/C"/>
</dbReference>
<evidence type="ECO:0000256" key="5">
    <source>
        <dbReference type="ARBA" id="ARBA00023118"/>
    </source>
</evidence>
<organism evidence="7 8">
    <name type="scientific">Phyllostomus discolor</name>
    <name type="common">pale spear-nosed bat</name>
    <dbReference type="NCBI Taxonomy" id="89673"/>
    <lineage>
        <taxon>Eukaryota</taxon>
        <taxon>Metazoa</taxon>
        <taxon>Chordata</taxon>
        <taxon>Craniata</taxon>
        <taxon>Vertebrata</taxon>
        <taxon>Euteleostomi</taxon>
        <taxon>Mammalia</taxon>
        <taxon>Eutheria</taxon>
        <taxon>Laurasiatheria</taxon>
        <taxon>Chiroptera</taxon>
        <taxon>Yangochiroptera</taxon>
        <taxon>Phyllostomidae</taxon>
        <taxon>Phyllostominae</taxon>
        <taxon>Phyllostomus</taxon>
    </lineage>
</organism>
<dbReference type="GO" id="GO:0005654">
    <property type="term" value="C:nucleoplasm"/>
    <property type="evidence" value="ECO:0007669"/>
    <property type="project" value="TreeGrafter"/>
</dbReference>
<dbReference type="InterPro" id="IPR006116">
    <property type="entry name" value="NT_2-5OAS_ClassI-CCAase"/>
</dbReference>
<dbReference type="GO" id="GO:0045087">
    <property type="term" value="P:innate immune response"/>
    <property type="evidence" value="ECO:0007669"/>
    <property type="project" value="UniProtKB-KW"/>
</dbReference>
<dbReference type="InterPro" id="IPR043518">
    <property type="entry name" value="2-5OAS_N_CS"/>
</dbReference>
<evidence type="ECO:0000256" key="1">
    <source>
        <dbReference type="ARBA" id="ARBA00009526"/>
    </source>
</evidence>
<dbReference type="Gene3D" id="3.30.460.10">
    <property type="entry name" value="Beta Polymerase, domain 2"/>
    <property type="match status" value="1"/>
</dbReference>
<evidence type="ECO:0000259" key="6">
    <source>
        <dbReference type="PROSITE" id="PS50053"/>
    </source>
</evidence>
<dbReference type="InterPro" id="IPR000626">
    <property type="entry name" value="Ubiquitin-like_dom"/>
</dbReference>
<dbReference type="SMART" id="SM00213">
    <property type="entry name" value="UBQ"/>
    <property type="match status" value="2"/>
</dbReference>
<dbReference type="PANTHER" id="PTHR11258">
    <property type="entry name" value="2-5 OLIGOADENYLATE SYNTHETASE"/>
    <property type="match status" value="1"/>
</dbReference>
<keyword evidence="4" id="KW-0694">RNA-binding</keyword>
<keyword evidence="5" id="KW-0051">Antiviral defense</keyword>
<dbReference type="SUPFAM" id="SSF81631">
    <property type="entry name" value="PAP/OAS1 substrate-binding domain"/>
    <property type="match status" value="1"/>
</dbReference>
<dbReference type="InterPro" id="IPR006117">
    <property type="entry name" value="2-5OAS_C_CS"/>
</dbReference>
<dbReference type="Gene3D" id="3.10.20.90">
    <property type="entry name" value="Phosphatidylinositol 3-kinase Catalytic Subunit, Chain A, domain 1"/>
    <property type="match status" value="1"/>
</dbReference>
<dbReference type="RefSeq" id="XP_035869783.1">
    <property type="nucleotide sequence ID" value="XM_036013890.1"/>
</dbReference>
<protein>
    <submittedName>
        <fullName evidence="8">2'-5'-oligoadenylate synthase-like protein isoform X1</fullName>
    </submittedName>
</protein>
<dbReference type="Pfam" id="PF10421">
    <property type="entry name" value="OAS1_C"/>
    <property type="match status" value="1"/>
</dbReference>
<gene>
    <name evidence="8" type="primary">OASL</name>
</gene>
<dbReference type="FunFam" id="3.30.460.10:FF:000007">
    <property type="entry name" value="2'-5'-oligoadenylate synthetase 1"/>
    <property type="match status" value="1"/>
</dbReference>
<dbReference type="InParanoid" id="A0A7E6CS01"/>
<dbReference type="CDD" id="cd01811">
    <property type="entry name" value="Ubl1_OASL"/>
    <property type="match status" value="1"/>
</dbReference>
<dbReference type="PANTHER" id="PTHR11258:SF16">
    <property type="entry name" value="2'-5'-OLIGOADENYLATE SYNTHASE-LIKE PROTEIN"/>
    <property type="match status" value="1"/>
</dbReference>
<dbReference type="Pfam" id="PF00240">
    <property type="entry name" value="ubiquitin"/>
    <property type="match status" value="1"/>
</dbReference>
<dbReference type="GO" id="GO:0045071">
    <property type="term" value="P:negative regulation of viral genome replication"/>
    <property type="evidence" value="ECO:0007669"/>
    <property type="project" value="TreeGrafter"/>
</dbReference>
<keyword evidence="3" id="KW-0391">Immunity</keyword>
<name>A0A7E6CS01_9CHIR</name>
<evidence type="ECO:0000256" key="2">
    <source>
        <dbReference type="ARBA" id="ARBA00022588"/>
    </source>
</evidence>
<dbReference type="GO" id="GO:0005829">
    <property type="term" value="C:cytosol"/>
    <property type="evidence" value="ECO:0007669"/>
    <property type="project" value="TreeGrafter"/>
</dbReference>
<dbReference type="PROSITE" id="PS50152">
    <property type="entry name" value="25A_SYNTH_3"/>
    <property type="match status" value="1"/>
</dbReference>
<keyword evidence="2" id="KW-0399">Innate immunity</keyword>
<evidence type="ECO:0000256" key="3">
    <source>
        <dbReference type="ARBA" id="ARBA00022859"/>
    </source>
</evidence>
<dbReference type="GeneID" id="114509899"/>
<dbReference type="GO" id="GO:0016779">
    <property type="term" value="F:nucleotidyltransferase activity"/>
    <property type="evidence" value="ECO:0007669"/>
    <property type="project" value="InterPro"/>
</dbReference>
<dbReference type="PROSITE" id="PS00833">
    <property type="entry name" value="25A_SYNTH_2"/>
    <property type="match status" value="1"/>
</dbReference>
<dbReference type="SUPFAM" id="SSF81301">
    <property type="entry name" value="Nucleotidyltransferase"/>
    <property type="match status" value="1"/>
</dbReference>
<dbReference type="PROSITE" id="PS50053">
    <property type="entry name" value="UBIQUITIN_2"/>
    <property type="match status" value="1"/>
</dbReference>
<dbReference type="CTD" id="8638"/>
<dbReference type="Proteomes" id="UP000504628">
    <property type="component" value="Chromosome 13"/>
</dbReference>
<dbReference type="CDD" id="cd05400">
    <property type="entry name" value="NT_2-5OAS_ClassI-CCAase"/>
    <property type="match status" value="1"/>
</dbReference>
<evidence type="ECO:0000313" key="7">
    <source>
        <dbReference type="Proteomes" id="UP000504628"/>
    </source>
</evidence>
<dbReference type="InterPro" id="IPR043519">
    <property type="entry name" value="NT_sf"/>
</dbReference>
<dbReference type="GO" id="GO:0016020">
    <property type="term" value="C:membrane"/>
    <property type="evidence" value="ECO:0007669"/>
    <property type="project" value="TreeGrafter"/>
</dbReference>
<dbReference type="FunCoup" id="A0A7E6CS01">
    <property type="interactions" value="45"/>
</dbReference>
<dbReference type="GO" id="GO:0003725">
    <property type="term" value="F:double-stranded RNA binding"/>
    <property type="evidence" value="ECO:0007669"/>
    <property type="project" value="TreeGrafter"/>
</dbReference>
<dbReference type="OrthoDB" id="1885901at2759"/>
<dbReference type="FunFam" id="3.10.20.90:FF:000205">
    <property type="entry name" value="2'-5'-oligoadenylate synthase-like protein 2"/>
    <property type="match status" value="1"/>
</dbReference>
<accession>A0A7E6CS01</accession>
<sequence>MALSPELYGTPASRLDSFVAQWLQPNREWKEEVLDAVRTVEQFLRAETFEGEGGLDQEVQVLKVVKVGSFGNGTVLRSSAEVELVVFLSCFRSFQQEARHHHTVLRMIRKKLWTCQDLLDLGLEVLGVSQGVPDDLAFIIHTRWTSEPVTVTIVPAYRALGPSVPSSQLHPEVYVRLIKAGGYPGHFSPSFCELQRNFVKHRPTKLKSFLRLVKHWYLQYVKAKSPRAMLPPLYALELLTIYAWEMGTLEDESFRLDEGLVTVMELLQKYQLLCIYWTSHYTFENPIIEDCVRKQFQRERPIILDPADPTHNVAEGYRWDIVAQRANQCLKQDCCYDNQENPVPSWNVMSARNIEVTVEQWGYPDLILIMNPHETISDIKKKIRRRQGSSGLQRLSFQQPSGERQLLTGDNSLADFGIFSDTRISLLETIGSEIQVFVKNPGGGSHAYAIDPKSFILNLKQQIEDRQGILQNQQQLEFEGQILQDWLAFGSYGIEDNDTLTLSKKNVRKVPFVRI</sequence>
<comment type="similarity">
    <text evidence="1">Belongs to the 2-5A synthase family.</text>
</comment>
<proteinExistence type="inferred from homology"/>
<dbReference type="SUPFAM" id="SSF54236">
    <property type="entry name" value="Ubiquitin-like"/>
    <property type="match status" value="2"/>
</dbReference>
<evidence type="ECO:0000256" key="4">
    <source>
        <dbReference type="ARBA" id="ARBA00022884"/>
    </source>
</evidence>
<dbReference type="FunFam" id="1.10.1410.20:FF:000001">
    <property type="entry name" value="2'-5'-oligoadenylate synthetase 1"/>
    <property type="match status" value="1"/>
</dbReference>
<feature type="domain" description="Ubiquitin-like" evidence="6">
    <location>
        <begin position="434"/>
        <end position="502"/>
    </location>
</feature>
<evidence type="ECO:0000313" key="8">
    <source>
        <dbReference type="RefSeq" id="XP_035869783.1"/>
    </source>
</evidence>
<dbReference type="GO" id="GO:0051607">
    <property type="term" value="P:defense response to virus"/>
    <property type="evidence" value="ECO:0007669"/>
    <property type="project" value="UniProtKB-KW"/>
</dbReference>
<reference evidence="8" key="1">
    <citation type="submission" date="2025-08" db="UniProtKB">
        <authorList>
            <consortium name="RefSeq"/>
        </authorList>
    </citation>
    <scope>IDENTIFICATION</scope>
    <source>
        <tissue evidence="8">Muscle</tissue>
    </source>
</reference>
<dbReference type="PROSITE" id="PS00832">
    <property type="entry name" value="25A_SYNTH_1"/>
    <property type="match status" value="1"/>
</dbReference>
<keyword evidence="7" id="KW-1185">Reference proteome</keyword>
<dbReference type="InterPro" id="IPR029071">
    <property type="entry name" value="Ubiquitin-like_domsf"/>
</dbReference>